<dbReference type="EMBL" id="LN857010">
    <property type="protein sequence ID" value="CDP99950.1"/>
    <property type="molecule type" value="Genomic_DNA"/>
</dbReference>
<protein>
    <submittedName>
        <fullName evidence="2">Bm1480, isoform d</fullName>
    </submittedName>
</protein>
<proteinExistence type="predicted"/>
<name>A0A1I9G209_BRUMA</name>
<evidence type="ECO:0000313" key="2">
    <source>
        <dbReference type="EMBL" id="CDP99950.1"/>
    </source>
</evidence>
<dbReference type="AlphaFoldDB" id="A0A1I9G209"/>
<sequence length="144" mass="16041">MADCQIRKDAYKDIGELKSKKGSARKKLDKNEIANKPVSNDKLKKKEQAHFQLKASLLETSKVTLNIVEITQDSTLCSQKCSNDGLLNKYSMVSSPLSKTKYSREVETSTGSANVGPFSEIKRNIMKKQKDSITFDEFDSALAS</sequence>
<accession>A0A1I9G209</accession>
<reference evidence="2" key="2">
    <citation type="submission" date="2012-12" db="EMBL/GenBank/DDBJ databases">
        <authorList>
            <consortium name="WormBase Consortium"/>
            <person name="Ghedin E."/>
            <person name="Paulini M."/>
        </authorList>
    </citation>
    <scope>NUCLEOTIDE SEQUENCE</scope>
    <source>
        <strain evidence="2">FR3</strain>
    </source>
</reference>
<organism evidence="2">
    <name type="scientific">Brugia malayi</name>
    <name type="common">Filarial nematode worm</name>
    <dbReference type="NCBI Taxonomy" id="6279"/>
    <lineage>
        <taxon>Eukaryota</taxon>
        <taxon>Metazoa</taxon>
        <taxon>Ecdysozoa</taxon>
        <taxon>Nematoda</taxon>
        <taxon>Chromadorea</taxon>
        <taxon>Rhabditida</taxon>
        <taxon>Spirurina</taxon>
        <taxon>Spiruromorpha</taxon>
        <taxon>Filarioidea</taxon>
        <taxon>Onchocercidae</taxon>
        <taxon>Brugia</taxon>
    </lineage>
</organism>
<reference evidence="2" key="1">
    <citation type="journal article" date="2007" name="Science">
        <title>Draft genome of the filarial nematode parasite Brugia malayi.</title>
        <authorList>
            <person name="Ghedin E."/>
            <person name="Wang S."/>
            <person name="Spiro D."/>
            <person name="Caler E."/>
            <person name="Zhao Q."/>
            <person name="Crabtree J."/>
            <person name="Allen J.E."/>
            <person name="Delcher A.L."/>
            <person name="Guiliano D.B."/>
            <person name="Miranda-Saavedra D."/>
            <person name="Angiuoli S.V."/>
            <person name="Creasy T."/>
            <person name="Amedeo P."/>
            <person name="Haas B."/>
            <person name="El-Sayed N.M."/>
            <person name="Wortman J.R."/>
            <person name="Feldblyum T."/>
            <person name="Tallon L."/>
            <person name="Schatz M."/>
            <person name="Shumway M."/>
            <person name="Koo H."/>
            <person name="Salzberg S.L."/>
            <person name="Schobel S."/>
            <person name="Pertea M."/>
            <person name="Pop M."/>
            <person name="White O."/>
            <person name="Barton G.J."/>
            <person name="Carlow C.K."/>
            <person name="Crawford M.J."/>
            <person name="Daub J."/>
            <person name="Dimmic M.W."/>
            <person name="Estes C.F."/>
            <person name="Foster J.M."/>
            <person name="Ganatra M."/>
            <person name="Gregory W.F."/>
            <person name="Johnson N.M."/>
            <person name="Jin J."/>
            <person name="Komuniecki R."/>
            <person name="Korf I."/>
            <person name="Kumar S."/>
            <person name="Laney S."/>
            <person name="Li B.W."/>
            <person name="Li W."/>
            <person name="Lindblom T.H."/>
            <person name="Lustigman S."/>
            <person name="Ma D."/>
            <person name="Maina C.V."/>
            <person name="Martin D.M."/>
            <person name="McCarter J.P."/>
            <person name="McReynolds L."/>
            <person name="Mitreva M."/>
            <person name="Nutman T.B."/>
            <person name="Parkinson J."/>
            <person name="Peregrin-Alvarez J.M."/>
            <person name="Poole C."/>
            <person name="Ren Q."/>
            <person name="Saunders L."/>
            <person name="Sluder A.E."/>
            <person name="Smith K."/>
            <person name="Stanke M."/>
            <person name="Unnasch T.R."/>
            <person name="Ware J."/>
            <person name="Wei A.D."/>
            <person name="Weil G."/>
            <person name="Williams D.J."/>
            <person name="Zhang Y."/>
            <person name="Williams S.A."/>
            <person name="Fraser-Liggett C."/>
            <person name="Slatko B."/>
            <person name="Blaxter M.L."/>
            <person name="Scott A.L."/>
        </authorList>
    </citation>
    <scope>NUCLEOTIDE SEQUENCE</scope>
    <source>
        <strain evidence="2">FR3</strain>
    </source>
</reference>
<evidence type="ECO:0000256" key="1">
    <source>
        <dbReference type="SAM" id="MobiDB-lite"/>
    </source>
</evidence>
<feature type="compositionally biased region" description="Basic and acidic residues" evidence="1">
    <location>
        <begin position="29"/>
        <end position="45"/>
    </location>
</feature>
<dbReference type="OMA" id="DSTLCSQ"/>
<gene>
    <name evidence="2" type="primary">Bm1480</name>
    <name evidence="2" type="ORF">BM_Bm1480</name>
</gene>
<feature type="region of interest" description="Disordered" evidence="1">
    <location>
        <begin position="21"/>
        <end position="45"/>
    </location>
</feature>